<dbReference type="InterPro" id="IPR038352">
    <property type="entry name" value="Imelysin_sf"/>
</dbReference>
<organism evidence="5 6">
    <name type="scientific">Methylibium petroleiphilum (strain ATCC BAA-1232 / LMG 22953 / PM1)</name>
    <dbReference type="NCBI Taxonomy" id="420662"/>
    <lineage>
        <taxon>Bacteria</taxon>
        <taxon>Pseudomonadati</taxon>
        <taxon>Pseudomonadota</taxon>
        <taxon>Betaproteobacteria</taxon>
        <taxon>Burkholderiales</taxon>
        <taxon>Sphaerotilaceae</taxon>
        <taxon>Methylibium</taxon>
    </lineage>
</organism>
<dbReference type="Gene3D" id="1.20.1420.20">
    <property type="entry name" value="M75 peptidase, HXXE motif"/>
    <property type="match status" value="1"/>
</dbReference>
<evidence type="ECO:0000256" key="2">
    <source>
        <dbReference type="ARBA" id="ARBA00022729"/>
    </source>
</evidence>
<evidence type="ECO:0000256" key="3">
    <source>
        <dbReference type="SAM" id="SignalP"/>
    </source>
</evidence>
<dbReference type="Proteomes" id="UP000000366">
    <property type="component" value="Chromosome"/>
</dbReference>
<sequence>MTKKLLAGQAAARAAMLLPFLMAGTAAPPAAAQSDWARSAVPVYGPTAVLQGLNEHWTLPHARAFAAEAQALPAAVEARCNAGPATPAAGRALEGARAQWRRSVQAWERLSTVAVGPLVERRSLRQIDFAPTRPALIEKAVRAAPADAAAMERVGTPAKGLPALEWLLWSRPVAPGTPVCRYAVQVARDIQREADALAQAFAAQATAAAEHDADGEVDEASVVAGSTEFVNQWVGGVERLRWAQMEKPLRAAAGRAPDWPRAASGGSVVSWKAQWEALRGLGVFAGGEAPLAGQGLVPLETWLRSKGRNPEADRLVAAARQVDARLQRIDTKRPPTVLAAAQALAALKRVAEADVAPALEVSLGFSDADGD</sequence>
<evidence type="ECO:0000313" key="6">
    <source>
        <dbReference type="Proteomes" id="UP000000366"/>
    </source>
</evidence>
<dbReference type="AlphaFoldDB" id="A2SFT3"/>
<evidence type="ECO:0000256" key="1">
    <source>
        <dbReference type="ARBA" id="ARBA00004196"/>
    </source>
</evidence>
<keyword evidence="2 3" id="KW-0732">Signal</keyword>
<gene>
    <name evidence="5" type="ordered locus">Mpe_A1460</name>
</gene>
<dbReference type="InterPro" id="IPR018976">
    <property type="entry name" value="Imelysin-like"/>
</dbReference>
<comment type="subcellular location">
    <subcellularLocation>
        <location evidence="1">Cell envelope</location>
    </subcellularLocation>
</comment>
<dbReference type="eggNOG" id="COG3489">
    <property type="taxonomic scope" value="Bacteria"/>
</dbReference>
<dbReference type="GO" id="GO:0030313">
    <property type="term" value="C:cell envelope"/>
    <property type="evidence" value="ECO:0007669"/>
    <property type="project" value="UniProtKB-SubCell"/>
</dbReference>
<dbReference type="HOGENOM" id="CLU_749769_0_0_4"/>
<proteinExistence type="predicted"/>
<dbReference type="RefSeq" id="WP_011829059.1">
    <property type="nucleotide sequence ID" value="NC_008825.1"/>
</dbReference>
<dbReference type="KEGG" id="mpt:Mpe_A1460"/>
<evidence type="ECO:0000259" key="4">
    <source>
        <dbReference type="Pfam" id="PF09375"/>
    </source>
</evidence>
<feature type="domain" description="Imelysin-like" evidence="4">
    <location>
        <begin position="59"/>
        <end position="335"/>
    </location>
</feature>
<protein>
    <submittedName>
        <fullName evidence="5">Periplasmic lipolike protein</fullName>
    </submittedName>
</protein>
<dbReference type="Pfam" id="PF09375">
    <property type="entry name" value="Peptidase_M75"/>
    <property type="match status" value="1"/>
</dbReference>
<accession>A2SFT3</accession>
<dbReference type="EMBL" id="CP000555">
    <property type="protein sequence ID" value="ABM94422.1"/>
    <property type="molecule type" value="Genomic_DNA"/>
</dbReference>
<name>A2SFT3_METPP</name>
<keyword evidence="6" id="KW-1185">Reference proteome</keyword>
<reference evidence="5 6" key="1">
    <citation type="journal article" date="2007" name="J. Bacteriol.">
        <title>Whole-genome analysis of the methyl tert-butyl ether-degrading beta-proteobacterium Methylibium petroleiphilum PM1.</title>
        <authorList>
            <person name="Kane S.R."/>
            <person name="Chakicherla A.Y."/>
            <person name="Chain P.S.G."/>
            <person name="Schmidt R."/>
            <person name="Shin M.W."/>
            <person name="Legler T.C."/>
            <person name="Scow K.M."/>
            <person name="Larimer F.W."/>
            <person name="Lucas S.M."/>
            <person name="Richardson P.M."/>
            <person name="Hristova K.R."/>
        </authorList>
    </citation>
    <scope>NUCLEOTIDE SEQUENCE [LARGE SCALE GENOMIC DNA]</scope>
    <source>
        <strain evidence="6">ATCC BAA-1232 / LMG 22953 / PM1</strain>
    </source>
</reference>
<dbReference type="InterPro" id="IPR034984">
    <property type="entry name" value="Imelysin-like_IPPA"/>
</dbReference>
<dbReference type="CDD" id="cd14659">
    <property type="entry name" value="Imelysin-like_IPPA"/>
    <property type="match status" value="1"/>
</dbReference>
<feature type="signal peptide" evidence="3">
    <location>
        <begin position="1"/>
        <end position="32"/>
    </location>
</feature>
<evidence type="ECO:0000313" key="5">
    <source>
        <dbReference type="EMBL" id="ABM94422.1"/>
    </source>
</evidence>
<feature type="chain" id="PRO_5002645420" evidence="3">
    <location>
        <begin position="33"/>
        <end position="371"/>
    </location>
</feature>
<dbReference type="STRING" id="420662.Mpe_A1460"/>